<reference evidence="2 3" key="2">
    <citation type="journal article" date="2013" name="Plant Cell Physiol.">
        <title>Rice Annotation Project Database (RAP-DB): an integrative and interactive database for rice genomics.</title>
        <authorList>
            <person name="Sakai H."/>
            <person name="Lee S.S."/>
            <person name="Tanaka T."/>
            <person name="Numa H."/>
            <person name="Kim J."/>
            <person name="Kawahara Y."/>
            <person name="Wakimoto H."/>
            <person name="Yang C.C."/>
            <person name="Iwamoto M."/>
            <person name="Abe T."/>
            <person name="Yamada Y."/>
            <person name="Muto A."/>
            <person name="Inokuchi H."/>
            <person name="Ikemura T."/>
            <person name="Matsumoto T."/>
            <person name="Sasaki T."/>
            <person name="Itoh T."/>
        </authorList>
    </citation>
    <scope>NUCLEOTIDE SEQUENCE [LARGE SCALE GENOMIC DNA]</scope>
    <source>
        <strain evidence="3">cv. Nipponbare</strain>
    </source>
</reference>
<dbReference type="OMA" id="CDRTFCS"/>
<accession>A0A0N7KQU6</accession>
<dbReference type="AlphaFoldDB" id="A0A0N7KQU6"/>
<dbReference type="PANTHER" id="PTHR45730:SF137">
    <property type="entry name" value="OS09G0430600 PROTEIN"/>
    <property type="match status" value="1"/>
</dbReference>
<feature type="non-terminal residue" evidence="2">
    <location>
        <position position="112"/>
    </location>
</feature>
<feature type="region of interest" description="Disordered" evidence="1">
    <location>
        <begin position="73"/>
        <end position="112"/>
    </location>
</feature>
<proteinExistence type="predicted"/>
<reference evidence="2 3" key="3">
    <citation type="journal article" date="2013" name="Rice">
        <title>Improvement of the Oryza sativa Nipponbare reference genome using next generation sequence and optical map data.</title>
        <authorList>
            <person name="Kawahara Y."/>
            <person name="de la Bastide M."/>
            <person name="Hamilton J.P."/>
            <person name="Kanamori H."/>
            <person name="McCombie W.R."/>
            <person name="Ouyang S."/>
            <person name="Schwartz D.C."/>
            <person name="Tanaka T."/>
            <person name="Wu J."/>
            <person name="Zhou S."/>
            <person name="Childs K.L."/>
            <person name="Davidson R.M."/>
            <person name="Lin H."/>
            <person name="Quesada-Ocampo L."/>
            <person name="Vaillancourt B."/>
            <person name="Sakai H."/>
            <person name="Lee S.S."/>
            <person name="Kim J."/>
            <person name="Numa H."/>
            <person name="Itoh T."/>
            <person name="Buell C.R."/>
            <person name="Matsumoto T."/>
        </authorList>
    </citation>
    <scope>NUCLEOTIDE SEQUENCE [LARGE SCALE GENOMIC DNA]</scope>
    <source>
        <strain evidence="3">cv. Nipponbare</strain>
    </source>
</reference>
<organism evidence="2 3">
    <name type="scientific">Oryza sativa subsp. japonica</name>
    <name type="common">Rice</name>
    <dbReference type="NCBI Taxonomy" id="39947"/>
    <lineage>
        <taxon>Eukaryota</taxon>
        <taxon>Viridiplantae</taxon>
        <taxon>Streptophyta</taxon>
        <taxon>Embryophyta</taxon>
        <taxon>Tracheophyta</taxon>
        <taxon>Spermatophyta</taxon>
        <taxon>Magnoliopsida</taxon>
        <taxon>Liliopsida</taxon>
        <taxon>Poales</taxon>
        <taxon>Poaceae</taxon>
        <taxon>BOP clade</taxon>
        <taxon>Oryzoideae</taxon>
        <taxon>Oryzeae</taxon>
        <taxon>Oryzinae</taxon>
        <taxon>Oryza</taxon>
        <taxon>Oryza sativa</taxon>
    </lineage>
</organism>
<gene>
    <name evidence="2" type="ordered locus">Os09g0429766</name>
    <name evidence="2" type="ORF">OSNPB_090429766</name>
</gene>
<dbReference type="EMBL" id="AP014965">
    <property type="protein sequence ID" value="BAT08202.1"/>
    <property type="molecule type" value="Genomic_DNA"/>
</dbReference>
<dbReference type="InterPro" id="IPR045320">
    <property type="entry name" value="JAGGED/SL1-like"/>
</dbReference>
<dbReference type="GO" id="GO:0003700">
    <property type="term" value="F:DNA-binding transcription factor activity"/>
    <property type="evidence" value="ECO:0007669"/>
    <property type="project" value="InterPro"/>
</dbReference>
<keyword evidence="3" id="KW-1185">Reference proteome</keyword>
<reference evidence="3" key="1">
    <citation type="journal article" date="2005" name="Nature">
        <title>The map-based sequence of the rice genome.</title>
        <authorList>
            <consortium name="International rice genome sequencing project (IRGSP)"/>
            <person name="Matsumoto T."/>
            <person name="Wu J."/>
            <person name="Kanamori H."/>
            <person name="Katayose Y."/>
            <person name="Fujisawa M."/>
            <person name="Namiki N."/>
            <person name="Mizuno H."/>
            <person name="Yamamoto K."/>
            <person name="Antonio B.A."/>
            <person name="Baba T."/>
            <person name="Sakata K."/>
            <person name="Nagamura Y."/>
            <person name="Aoki H."/>
            <person name="Arikawa K."/>
            <person name="Arita K."/>
            <person name="Bito T."/>
            <person name="Chiden Y."/>
            <person name="Fujitsuka N."/>
            <person name="Fukunaka R."/>
            <person name="Hamada M."/>
            <person name="Harada C."/>
            <person name="Hayashi A."/>
            <person name="Hijishita S."/>
            <person name="Honda M."/>
            <person name="Hosokawa S."/>
            <person name="Ichikawa Y."/>
            <person name="Idonuma A."/>
            <person name="Iijima M."/>
            <person name="Ikeda M."/>
            <person name="Ikeno M."/>
            <person name="Ito K."/>
            <person name="Ito S."/>
            <person name="Ito T."/>
            <person name="Ito Y."/>
            <person name="Ito Y."/>
            <person name="Iwabuchi A."/>
            <person name="Kamiya K."/>
            <person name="Karasawa W."/>
            <person name="Kurita K."/>
            <person name="Katagiri S."/>
            <person name="Kikuta A."/>
            <person name="Kobayashi H."/>
            <person name="Kobayashi N."/>
            <person name="Machita K."/>
            <person name="Maehara T."/>
            <person name="Masukawa M."/>
            <person name="Mizubayashi T."/>
            <person name="Mukai Y."/>
            <person name="Nagasaki H."/>
            <person name="Nagata Y."/>
            <person name="Naito S."/>
            <person name="Nakashima M."/>
            <person name="Nakama Y."/>
            <person name="Nakamichi Y."/>
            <person name="Nakamura M."/>
            <person name="Meguro A."/>
            <person name="Negishi M."/>
            <person name="Ohta I."/>
            <person name="Ohta T."/>
            <person name="Okamoto M."/>
            <person name="Ono N."/>
            <person name="Saji S."/>
            <person name="Sakaguchi M."/>
            <person name="Sakai K."/>
            <person name="Shibata M."/>
            <person name="Shimokawa T."/>
            <person name="Song J."/>
            <person name="Takazaki Y."/>
            <person name="Terasawa K."/>
            <person name="Tsugane M."/>
            <person name="Tsuji K."/>
            <person name="Ueda S."/>
            <person name="Waki K."/>
            <person name="Yamagata H."/>
            <person name="Yamamoto M."/>
            <person name="Yamamoto S."/>
            <person name="Yamane H."/>
            <person name="Yoshiki S."/>
            <person name="Yoshihara R."/>
            <person name="Yukawa K."/>
            <person name="Zhong H."/>
            <person name="Yano M."/>
            <person name="Yuan Q."/>
            <person name="Ouyang S."/>
            <person name="Liu J."/>
            <person name="Jones K.M."/>
            <person name="Gansberger K."/>
            <person name="Moffat K."/>
            <person name="Hill J."/>
            <person name="Bera J."/>
            <person name="Fadrosh D."/>
            <person name="Jin S."/>
            <person name="Johri S."/>
            <person name="Kim M."/>
            <person name="Overton L."/>
            <person name="Reardon M."/>
            <person name="Tsitrin T."/>
            <person name="Vuong H."/>
            <person name="Weaver B."/>
            <person name="Ciecko A."/>
            <person name="Tallon L."/>
            <person name="Jackson J."/>
            <person name="Pai G."/>
            <person name="Aken S.V."/>
            <person name="Utterback T."/>
            <person name="Reidmuller S."/>
            <person name="Feldblyum T."/>
            <person name="Hsiao J."/>
            <person name="Zismann V."/>
            <person name="Iobst S."/>
            <person name="de Vazeille A.R."/>
            <person name="Buell C.R."/>
            <person name="Ying K."/>
            <person name="Li Y."/>
            <person name="Lu T."/>
            <person name="Huang Y."/>
            <person name="Zhao Q."/>
            <person name="Feng Q."/>
            <person name="Zhang L."/>
            <person name="Zhu J."/>
            <person name="Weng Q."/>
            <person name="Mu J."/>
            <person name="Lu Y."/>
            <person name="Fan D."/>
            <person name="Liu Y."/>
            <person name="Guan J."/>
            <person name="Zhang Y."/>
            <person name="Yu S."/>
            <person name="Liu X."/>
            <person name="Zhang Y."/>
            <person name="Hong G."/>
            <person name="Han B."/>
            <person name="Choisne N."/>
            <person name="Demange N."/>
            <person name="Orjeda G."/>
            <person name="Samain S."/>
            <person name="Cattolico L."/>
            <person name="Pelletier E."/>
            <person name="Couloux A."/>
            <person name="Segurens B."/>
            <person name="Wincker P."/>
            <person name="D'Hont A."/>
            <person name="Scarpelli C."/>
            <person name="Weissenbach J."/>
            <person name="Salanoubat M."/>
            <person name="Quetier F."/>
            <person name="Yu Y."/>
            <person name="Kim H.R."/>
            <person name="Rambo T."/>
            <person name="Currie J."/>
            <person name="Collura K."/>
            <person name="Luo M."/>
            <person name="Yang T."/>
            <person name="Ammiraju J.S.S."/>
            <person name="Engler F."/>
            <person name="Soderlund C."/>
            <person name="Wing R.A."/>
            <person name="Palmer L.E."/>
            <person name="de la Bastide M."/>
            <person name="Spiegel L."/>
            <person name="Nascimento L."/>
            <person name="Zutavern T."/>
            <person name="O'Shaughnessy A."/>
            <person name="Dike S."/>
            <person name="Dedhia N."/>
            <person name="Preston R."/>
            <person name="Balija V."/>
            <person name="McCombie W.R."/>
            <person name="Chow T."/>
            <person name="Chen H."/>
            <person name="Chung M."/>
            <person name="Chen C."/>
            <person name="Shaw J."/>
            <person name="Wu H."/>
            <person name="Hsiao K."/>
            <person name="Chao Y."/>
            <person name="Chu M."/>
            <person name="Cheng C."/>
            <person name="Hour A."/>
            <person name="Lee P."/>
            <person name="Lin S."/>
            <person name="Lin Y."/>
            <person name="Liou J."/>
            <person name="Liu S."/>
            <person name="Hsing Y."/>
            <person name="Raghuvanshi S."/>
            <person name="Mohanty A."/>
            <person name="Bharti A.K."/>
            <person name="Gaur A."/>
            <person name="Gupta V."/>
            <person name="Kumar D."/>
            <person name="Ravi V."/>
            <person name="Vij S."/>
            <person name="Kapur A."/>
            <person name="Khurana P."/>
            <person name="Khurana P."/>
            <person name="Khurana J.P."/>
            <person name="Tyagi A.K."/>
            <person name="Gaikwad K."/>
            <person name="Singh A."/>
            <person name="Dalal V."/>
            <person name="Srivastava S."/>
            <person name="Dixit A."/>
            <person name="Pal A.K."/>
            <person name="Ghazi I.A."/>
            <person name="Yadav M."/>
            <person name="Pandit A."/>
            <person name="Bhargava A."/>
            <person name="Sureshbabu K."/>
            <person name="Batra K."/>
            <person name="Sharma T.R."/>
            <person name="Mohapatra T."/>
            <person name="Singh N.K."/>
            <person name="Messing J."/>
            <person name="Nelson A.B."/>
            <person name="Fuks G."/>
            <person name="Kavchok S."/>
            <person name="Keizer G."/>
            <person name="Linton E."/>
            <person name="Llaca V."/>
            <person name="Song R."/>
            <person name="Tanyolac B."/>
            <person name="Young S."/>
            <person name="Ho-Il K."/>
            <person name="Hahn J.H."/>
            <person name="Sangsakoo G."/>
            <person name="Vanavichit A."/>
            <person name="de Mattos Luiz.A.T."/>
            <person name="Zimmer P.D."/>
            <person name="Malone G."/>
            <person name="Dellagostin O."/>
            <person name="de Oliveira A.C."/>
            <person name="Bevan M."/>
            <person name="Bancroft I."/>
            <person name="Minx P."/>
            <person name="Cordum H."/>
            <person name="Wilson R."/>
            <person name="Cheng Z."/>
            <person name="Jin W."/>
            <person name="Jiang J."/>
            <person name="Leong S.A."/>
            <person name="Iwama H."/>
            <person name="Gojobori T."/>
            <person name="Itoh T."/>
            <person name="Niimura Y."/>
            <person name="Fujii Y."/>
            <person name="Habara T."/>
            <person name="Sakai H."/>
            <person name="Sato Y."/>
            <person name="Wilson G."/>
            <person name="Kumar K."/>
            <person name="McCouch S."/>
            <person name="Juretic N."/>
            <person name="Hoen D."/>
            <person name="Wright S."/>
            <person name="Bruskiewich R."/>
            <person name="Bureau T."/>
            <person name="Miyao A."/>
            <person name="Hirochika H."/>
            <person name="Nishikawa T."/>
            <person name="Kadowaki K."/>
            <person name="Sugiura M."/>
            <person name="Burr B."/>
            <person name="Sasaki T."/>
        </authorList>
    </citation>
    <scope>NUCLEOTIDE SEQUENCE [LARGE SCALE GENOMIC DNA]</scope>
    <source>
        <strain evidence="3">cv. Nipponbare</strain>
    </source>
</reference>
<feature type="non-terminal residue" evidence="2">
    <location>
        <position position="1"/>
    </location>
</feature>
<evidence type="ECO:0000313" key="2">
    <source>
        <dbReference type="EMBL" id="BAT08202.1"/>
    </source>
</evidence>
<name>A0A0N7KQU6_ORYSJ</name>
<sequence length="112" mass="12909">ALLSRTHTPNQTQVRRHTTVLASTIMEGNREEAEIKELTLRFTSSASPPDQPAILRFFLCMYCDRTFCSSQQALGGHQNAHKFERSLAKRRRGRRSPPRCARSRGRWRATPR</sequence>
<protein>
    <submittedName>
        <fullName evidence="2">Os09g0429766 protein</fullName>
    </submittedName>
</protein>
<dbReference type="PaxDb" id="39947-A0A0N7KQU6"/>
<dbReference type="Proteomes" id="UP000059680">
    <property type="component" value="Chromosome 9"/>
</dbReference>
<dbReference type="PANTHER" id="PTHR45730">
    <property type="entry name" value="ZINC FINGER PROTEIN JAGGED"/>
    <property type="match status" value="1"/>
</dbReference>
<dbReference type="InParanoid" id="A0A0N7KQU6"/>
<dbReference type="Gramene" id="Os09t0429766-00">
    <property type="protein sequence ID" value="Os09t0429766-00"/>
    <property type="gene ID" value="Os09g0429766"/>
</dbReference>
<evidence type="ECO:0000256" key="1">
    <source>
        <dbReference type="SAM" id="MobiDB-lite"/>
    </source>
</evidence>
<dbReference type="FunCoup" id="A0A0N7KQU6">
    <property type="interactions" value="4"/>
</dbReference>
<evidence type="ECO:0000313" key="3">
    <source>
        <dbReference type="Proteomes" id="UP000059680"/>
    </source>
</evidence>
<feature type="compositionally biased region" description="Basic residues" evidence="1">
    <location>
        <begin position="88"/>
        <end position="112"/>
    </location>
</feature>